<comment type="caution">
    <text evidence="1">The sequence shown here is derived from an EMBL/GenBank/DDBJ whole genome shotgun (WGS) entry which is preliminary data.</text>
</comment>
<proteinExistence type="predicted"/>
<dbReference type="Proteomes" id="UP001165064">
    <property type="component" value="Unassembled WGS sequence"/>
</dbReference>
<protein>
    <submittedName>
        <fullName evidence="1">Unnamed protein product</fullName>
    </submittedName>
</protein>
<evidence type="ECO:0000313" key="2">
    <source>
        <dbReference type="Proteomes" id="UP001165064"/>
    </source>
</evidence>
<gene>
    <name evidence="1" type="ORF">Amon02_001073000</name>
</gene>
<sequence length="254" mass="28459">MYRGKFYPLYSDQNNTQDPPSSFPESSSELIIHVPDGIKIRLQAAAKATANTNFSPAPATNRSMHGTPITTNTLMNSDKVYTPLNIKINYLVKNSKNGILFHGGKHTNIPKNKWFCYTYNNDIGCSASSWVPCVDSFYEKPAWDINIIVPKTIGDIGETKIIGTKAAERALRKLQLEEMDEDDANDEPQQQGQQQQQQQFVSQKDAQQQQDEEDEDKIDESTPITVAVPDVISSKESPHTLDIDTSNGHQTRNK</sequence>
<evidence type="ECO:0000313" key="1">
    <source>
        <dbReference type="EMBL" id="GME99482.1"/>
    </source>
</evidence>
<dbReference type="EMBL" id="BSXS01011011">
    <property type="protein sequence ID" value="GME99482.1"/>
    <property type="molecule type" value="Genomic_DNA"/>
</dbReference>
<name>A0ACB5U132_AMBMO</name>
<reference evidence="1" key="1">
    <citation type="submission" date="2023-04" db="EMBL/GenBank/DDBJ databases">
        <title>Ambrosiozyma monospora NBRC 10751.</title>
        <authorList>
            <person name="Ichikawa N."/>
            <person name="Sato H."/>
            <person name="Tonouchi N."/>
        </authorList>
    </citation>
    <scope>NUCLEOTIDE SEQUENCE</scope>
    <source>
        <strain evidence="1">NBRC 10751</strain>
    </source>
</reference>
<accession>A0ACB5U132</accession>
<keyword evidence="2" id="KW-1185">Reference proteome</keyword>
<organism evidence="1 2">
    <name type="scientific">Ambrosiozyma monospora</name>
    <name type="common">Yeast</name>
    <name type="synonym">Endomycopsis monosporus</name>
    <dbReference type="NCBI Taxonomy" id="43982"/>
    <lineage>
        <taxon>Eukaryota</taxon>
        <taxon>Fungi</taxon>
        <taxon>Dikarya</taxon>
        <taxon>Ascomycota</taxon>
        <taxon>Saccharomycotina</taxon>
        <taxon>Pichiomycetes</taxon>
        <taxon>Pichiales</taxon>
        <taxon>Pichiaceae</taxon>
        <taxon>Ambrosiozyma</taxon>
    </lineage>
</organism>